<proteinExistence type="predicted"/>
<sequence length="185" mass="20486">MADNSEELPASSSAGPLAGINVSPGTNKGLPAPTKSEVTDNYIREVLGQLQKQQPQHGGPVSNSITNNTGSSINLNDNISWLDPQIYLKSLNSSGSSVELTSVVMELRLSRDELSLLKQELTEFGNRKRAMKKQLQSLAGKLNWASTVVHGGRVFLRRIIDSITQLQHDWHEVLIKWDIMQDILW</sequence>
<dbReference type="EMBL" id="CACVKT020001978">
    <property type="protein sequence ID" value="CAC5373971.1"/>
    <property type="molecule type" value="Genomic_DNA"/>
</dbReference>
<keyword evidence="3" id="KW-1185">Reference proteome</keyword>
<dbReference type="AlphaFoldDB" id="A0A6J8AUK2"/>
<accession>A0A6J8AUK2</accession>
<organism evidence="2 3">
    <name type="scientific">Mytilus coruscus</name>
    <name type="common">Sea mussel</name>
    <dbReference type="NCBI Taxonomy" id="42192"/>
    <lineage>
        <taxon>Eukaryota</taxon>
        <taxon>Metazoa</taxon>
        <taxon>Spiralia</taxon>
        <taxon>Lophotrochozoa</taxon>
        <taxon>Mollusca</taxon>
        <taxon>Bivalvia</taxon>
        <taxon>Autobranchia</taxon>
        <taxon>Pteriomorphia</taxon>
        <taxon>Mytilida</taxon>
        <taxon>Mytiloidea</taxon>
        <taxon>Mytilidae</taxon>
        <taxon>Mytilinae</taxon>
        <taxon>Mytilus</taxon>
    </lineage>
</organism>
<protein>
    <submittedName>
        <fullName evidence="2">Uncharacterized protein</fullName>
    </submittedName>
</protein>
<reference evidence="2 3" key="1">
    <citation type="submission" date="2020-06" db="EMBL/GenBank/DDBJ databases">
        <authorList>
            <person name="Li R."/>
            <person name="Bekaert M."/>
        </authorList>
    </citation>
    <scope>NUCLEOTIDE SEQUENCE [LARGE SCALE GENOMIC DNA]</scope>
    <source>
        <strain evidence="3">wild</strain>
    </source>
</reference>
<feature type="region of interest" description="Disordered" evidence="1">
    <location>
        <begin position="1"/>
        <end position="35"/>
    </location>
</feature>
<evidence type="ECO:0000313" key="3">
    <source>
        <dbReference type="Proteomes" id="UP000507470"/>
    </source>
</evidence>
<name>A0A6J8AUK2_MYTCO</name>
<dbReference type="OrthoDB" id="6109162at2759"/>
<evidence type="ECO:0000256" key="1">
    <source>
        <dbReference type="SAM" id="MobiDB-lite"/>
    </source>
</evidence>
<evidence type="ECO:0000313" key="2">
    <source>
        <dbReference type="EMBL" id="CAC5373971.1"/>
    </source>
</evidence>
<dbReference type="Proteomes" id="UP000507470">
    <property type="component" value="Unassembled WGS sequence"/>
</dbReference>
<gene>
    <name evidence="2" type="ORF">MCOR_11544</name>
</gene>